<dbReference type="EMBL" id="QTSX02000985">
    <property type="protein sequence ID" value="KAJ9083518.1"/>
    <property type="molecule type" value="Genomic_DNA"/>
</dbReference>
<sequence length="88" mass="10412">MYLSDIEDFEDFEEQIEEPCEQELSRYYIKCGAQKYINISVTHKSCPQSIAQPYTWRHTIADCYYSFVTHPGVAFLNLMCRIGIGRRY</sequence>
<organism evidence="1 2">
    <name type="scientific">Entomophthora muscae</name>
    <dbReference type="NCBI Taxonomy" id="34485"/>
    <lineage>
        <taxon>Eukaryota</taxon>
        <taxon>Fungi</taxon>
        <taxon>Fungi incertae sedis</taxon>
        <taxon>Zoopagomycota</taxon>
        <taxon>Entomophthoromycotina</taxon>
        <taxon>Entomophthoromycetes</taxon>
        <taxon>Entomophthorales</taxon>
        <taxon>Entomophthoraceae</taxon>
        <taxon>Entomophthora</taxon>
    </lineage>
</organism>
<keyword evidence="2" id="KW-1185">Reference proteome</keyword>
<evidence type="ECO:0000313" key="2">
    <source>
        <dbReference type="Proteomes" id="UP001165960"/>
    </source>
</evidence>
<accession>A0ACC2U9M7</accession>
<name>A0ACC2U9M7_9FUNG</name>
<dbReference type="Proteomes" id="UP001165960">
    <property type="component" value="Unassembled WGS sequence"/>
</dbReference>
<proteinExistence type="predicted"/>
<gene>
    <name evidence="1" type="ORF">DSO57_1033960</name>
</gene>
<comment type="caution">
    <text evidence="1">The sequence shown here is derived from an EMBL/GenBank/DDBJ whole genome shotgun (WGS) entry which is preliminary data.</text>
</comment>
<reference evidence="1" key="1">
    <citation type="submission" date="2022-04" db="EMBL/GenBank/DDBJ databases">
        <title>Genome of the entomopathogenic fungus Entomophthora muscae.</title>
        <authorList>
            <person name="Elya C."/>
            <person name="Lovett B.R."/>
            <person name="Lee E."/>
            <person name="Macias A.M."/>
            <person name="Hajek A.E."/>
            <person name="De Bivort B.L."/>
            <person name="Kasson M.T."/>
            <person name="De Fine Licht H.H."/>
            <person name="Stajich J.E."/>
        </authorList>
    </citation>
    <scope>NUCLEOTIDE SEQUENCE</scope>
    <source>
        <strain evidence="1">Berkeley</strain>
    </source>
</reference>
<evidence type="ECO:0000313" key="1">
    <source>
        <dbReference type="EMBL" id="KAJ9083518.1"/>
    </source>
</evidence>
<protein>
    <submittedName>
        <fullName evidence="1">Uncharacterized protein</fullName>
    </submittedName>
</protein>